<evidence type="ECO:0000259" key="1">
    <source>
        <dbReference type="Pfam" id="PF18741"/>
    </source>
</evidence>
<sequence length="303" mass="33475">MATIGEPFIGTEAVASGEFTRRTLKSRADLVYRNVYLPPGTELTPTNRAIAAWLWSGRTATVAGRSAAALLGSEWIEADEPAELTRTQATNSTIVIYRERLRDDEVCEVRGIPTTSPARTAFDLGRRPGLRTALANVDALANATGLTAAQVNSVSLQHKGARGIVQLRDVVDLMDGGAESPQETHTRLILVESGLRRPVTQIRVYDRWGVAFARIDMGWPEFKVGVEYDGPQHWTDPERRSRDIDRYAELAALGWILIRVNADMLYKRPWVIVQRVVAALRDRGCPCPPSVGFGHASRSFALR</sequence>
<comment type="caution">
    <text evidence="2">The sequence shown here is derived from an EMBL/GenBank/DDBJ whole genome shotgun (WGS) entry which is preliminary data.</text>
</comment>
<dbReference type="EMBL" id="JANDBD010000004">
    <property type="protein sequence ID" value="MCP9272926.1"/>
    <property type="molecule type" value="Genomic_DNA"/>
</dbReference>
<dbReference type="SUPFAM" id="SSF52980">
    <property type="entry name" value="Restriction endonuclease-like"/>
    <property type="match status" value="1"/>
</dbReference>
<protein>
    <recommendedName>
        <fullName evidence="1">Restriction endonuclease type II-like domain-containing protein</fullName>
    </recommendedName>
</protein>
<keyword evidence="3" id="KW-1185">Reference proteome</keyword>
<dbReference type="Proteomes" id="UP001651690">
    <property type="component" value="Unassembled WGS sequence"/>
</dbReference>
<feature type="domain" description="Restriction endonuclease type II-like" evidence="1">
    <location>
        <begin position="202"/>
        <end position="280"/>
    </location>
</feature>
<reference evidence="2 3" key="1">
    <citation type="submission" date="2022-06" db="EMBL/GenBank/DDBJ databases">
        <title>Mycolicibacterium sp. CAU 1645 isolated from seawater.</title>
        <authorList>
            <person name="Kim W."/>
        </authorList>
    </citation>
    <scope>NUCLEOTIDE SEQUENCE [LARGE SCALE GENOMIC DNA]</scope>
    <source>
        <strain evidence="2 3">CAU 1645</strain>
    </source>
</reference>
<proteinExistence type="predicted"/>
<dbReference type="InterPro" id="IPR049468">
    <property type="entry name" value="Restrct_endonuc-II-like_dom"/>
</dbReference>
<dbReference type="InterPro" id="IPR011335">
    <property type="entry name" value="Restrct_endonuc-II-like"/>
</dbReference>
<evidence type="ECO:0000313" key="3">
    <source>
        <dbReference type="Proteomes" id="UP001651690"/>
    </source>
</evidence>
<organism evidence="2 3">
    <name type="scientific">Mycolicibacterium arenosum</name>
    <dbReference type="NCBI Taxonomy" id="2952157"/>
    <lineage>
        <taxon>Bacteria</taxon>
        <taxon>Bacillati</taxon>
        <taxon>Actinomycetota</taxon>
        <taxon>Actinomycetes</taxon>
        <taxon>Mycobacteriales</taxon>
        <taxon>Mycobacteriaceae</taxon>
        <taxon>Mycolicibacterium</taxon>
    </lineage>
</organism>
<accession>A0ABT1M1B6</accession>
<dbReference type="Gene3D" id="3.40.960.10">
    <property type="entry name" value="VSR Endonuclease"/>
    <property type="match status" value="1"/>
</dbReference>
<dbReference type="Pfam" id="PF18741">
    <property type="entry name" value="MTES_1575"/>
    <property type="match status" value="1"/>
</dbReference>
<name>A0ABT1M1B6_9MYCO</name>
<dbReference type="RefSeq" id="WP_255060173.1">
    <property type="nucleotide sequence ID" value="NZ_JANDBD010000004.1"/>
</dbReference>
<evidence type="ECO:0000313" key="2">
    <source>
        <dbReference type="EMBL" id="MCP9272926.1"/>
    </source>
</evidence>
<gene>
    <name evidence="2" type="ORF">NM203_12095</name>
</gene>